<keyword evidence="1" id="KW-0489">Methyltransferase</keyword>
<dbReference type="GO" id="GO:0008168">
    <property type="term" value="F:methyltransferase activity"/>
    <property type="evidence" value="ECO:0007669"/>
    <property type="project" value="UniProtKB-KW"/>
</dbReference>
<evidence type="ECO:0000313" key="1">
    <source>
        <dbReference type="EMBL" id="DAF57620.1"/>
    </source>
</evidence>
<sequence length="239" mass="26743">MKTVQHMPPKILIACEESQTVCKAFRERGFEAYSCDIQEPSGGHPEWHILGDALKAIEGGQVVTMDGKTHEIGKWDLLIAHPPCTYLSNVATRSFSLRCTVPEKVVARWVERAKGAVFFMRFFAANAERIAIENPIGFMNTAYRKPDQTIHPYMFAKSTEDTENYVTKATSLWLVNLPVLHGTGLPKPDNAVLFGRLPSGKARTWEDTISRSGKVRSKTFPGIAQAMAEQWGNYIRNGE</sequence>
<dbReference type="GO" id="GO:0032259">
    <property type="term" value="P:methylation"/>
    <property type="evidence" value="ECO:0007669"/>
    <property type="project" value="UniProtKB-KW"/>
</dbReference>
<reference evidence="1" key="1">
    <citation type="journal article" date="2021" name="Proc. Natl. Acad. Sci. U.S.A.">
        <title>A Catalog of Tens of Thousands of Viruses from Human Metagenomes Reveals Hidden Associations with Chronic Diseases.</title>
        <authorList>
            <person name="Tisza M.J."/>
            <person name="Buck C.B."/>
        </authorList>
    </citation>
    <scope>NUCLEOTIDE SEQUENCE</scope>
    <source>
        <strain evidence="1">CtM6i4</strain>
    </source>
</reference>
<proteinExistence type="predicted"/>
<keyword evidence="1" id="KW-0808">Transferase</keyword>
<accession>A0A8S5T2M9</accession>
<dbReference type="EMBL" id="BK032735">
    <property type="protein sequence ID" value="DAF57620.1"/>
    <property type="molecule type" value="Genomic_DNA"/>
</dbReference>
<name>A0A8S5T2M9_9CAUD</name>
<organism evidence="1">
    <name type="scientific">Siphoviridae sp. ctM6i4</name>
    <dbReference type="NCBI Taxonomy" id="2827852"/>
    <lineage>
        <taxon>Viruses</taxon>
        <taxon>Duplodnaviria</taxon>
        <taxon>Heunggongvirae</taxon>
        <taxon>Uroviricota</taxon>
        <taxon>Caudoviricetes</taxon>
    </lineage>
</organism>
<protein>
    <submittedName>
        <fullName evidence="1">5-cytosine DNA methyltransferase</fullName>
    </submittedName>
</protein>